<dbReference type="Pfam" id="PF07648">
    <property type="entry name" value="Kazal_2"/>
    <property type="match status" value="1"/>
</dbReference>
<dbReference type="GO" id="GO:0043252">
    <property type="term" value="P:sodium-independent organic anion transport"/>
    <property type="evidence" value="ECO:0007669"/>
    <property type="project" value="TreeGrafter"/>
</dbReference>
<keyword evidence="10" id="KW-1015">Disulfide bond</keyword>
<dbReference type="NCBIfam" id="TIGR00805">
    <property type="entry name" value="oat"/>
    <property type="match status" value="1"/>
</dbReference>
<dbReference type="PANTHER" id="PTHR11388:SF99">
    <property type="entry name" value="SOLUTE CARRIER ORGANIC ANION TRANSPORTER FAMILY MEMBER 1C1"/>
    <property type="match status" value="1"/>
</dbReference>
<feature type="transmembrane region" description="Helical" evidence="15">
    <location>
        <begin position="634"/>
        <end position="660"/>
    </location>
</feature>
<evidence type="ECO:0000256" key="7">
    <source>
        <dbReference type="ARBA" id="ARBA00023055"/>
    </source>
</evidence>
<comment type="catalytic activity">
    <reaction evidence="13">
        <text>L-thyroxine(out) = L-thyroxine(in)</text>
        <dbReference type="Rhea" id="RHEA:71819"/>
        <dbReference type="ChEBI" id="CHEBI:58448"/>
    </reaction>
</comment>
<dbReference type="SUPFAM" id="SSF103473">
    <property type="entry name" value="MFS general substrate transporter"/>
    <property type="match status" value="1"/>
</dbReference>
<keyword evidence="7" id="KW-0445">Lipid transport</keyword>
<dbReference type="InterPro" id="IPR004156">
    <property type="entry name" value="OATP"/>
</dbReference>
<evidence type="ECO:0000256" key="6">
    <source>
        <dbReference type="ARBA" id="ARBA00022989"/>
    </source>
</evidence>
<evidence type="ECO:0000256" key="8">
    <source>
        <dbReference type="ARBA" id="ARBA00023065"/>
    </source>
</evidence>
<dbReference type="EMBL" id="JAINUF010000002">
    <property type="protein sequence ID" value="KAJ8374016.1"/>
    <property type="molecule type" value="Genomic_DNA"/>
</dbReference>
<dbReference type="AlphaFoldDB" id="A0A9Q1G2V4"/>
<keyword evidence="19" id="KW-1185">Reference proteome</keyword>
<keyword evidence="8 15" id="KW-0406">Ion transport</keyword>
<feature type="transmembrane region" description="Helical" evidence="15">
    <location>
        <begin position="168"/>
        <end position="190"/>
    </location>
</feature>
<comment type="catalytic activity">
    <reaction evidence="14">
        <text>L-thyroxine sulfate(out) = L-thyroxine sulfate(in)</text>
        <dbReference type="Rhea" id="RHEA:73311"/>
        <dbReference type="ChEBI" id="CHEBI:176512"/>
    </reaction>
</comment>
<dbReference type="InterPro" id="IPR036058">
    <property type="entry name" value="Kazal_dom_sf"/>
</dbReference>
<dbReference type="GO" id="GO:0015347">
    <property type="term" value="F:sodium-independent organic anion transmembrane transporter activity"/>
    <property type="evidence" value="ECO:0007669"/>
    <property type="project" value="TreeGrafter"/>
</dbReference>
<evidence type="ECO:0000256" key="11">
    <source>
        <dbReference type="ARBA" id="ARBA00023180"/>
    </source>
</evidence>
<evidence type="ECO:0000256" key="2">
    <source>
        <dbReference type="ARBA" id="ARBA00009657"/>
    </source>
</evidence>
<dbReference type="PANTHER" id="PTHR11388">
    <property type="entry name" value="ORGANIC ANION TRANSPORTER"/>
    <property type="match status" value="1"/>
</dbReference>
<dbReference type="GO" id="GO:0006811">
    <property type="term" value="P:monoatomic ion transport"/>
    <property type="evidence" value="ECO:0007669"/>
    <property type="project" value="UniProtKB-KW"/>
</dbReference>
<dbReference type="OrthoDB" id="5062115at2759"/>
<evidence type="ECO:0000256" key="3">
    <source>
        <dbReference type="ARBA" id="ARBA00022448"/>
    </source>
</evidence>
<accession>A0A9Q1G2V4</accession>
<dbReference type="FunFam" id="3.30.60.30:FF:000048">
    <property type="entry name" value="Solute carrier organic anion transporter family member"/>
    <property type="match status" value="1"/>
</dbReference>
<evidence type="ECO:0000256" key="9">
    <source>
        <dbReference type="ARBA" id="ARBA00023136"/>
    </source>
</evidence>
<dbReference type="PROSITE" id="PS51465">
    <property type="entry name" value="KAZAL_2"/>
    <property type="match status" value="1"/>
</dbReference>
<dbReference type="InterPro" id="IPR036259">
    <property type="entry name" value="MFS_trans_sf"/>
</dbReference>
<feature type="transmembrane region" description="Helical" evidence="15">
    <location>
        <begin position="99"/>
        <end position="116"/>
    </location>
</feature>
<keyword evidence="3 15" id="KW-0813">Transport</keyword>
<evidence type="ECO:0000256" key="4">
    <source>
        <dbReference type="ARBA" id="ARBA00022475"/>
    </source>
</evidence>
<keyword evidence="5 15" id="KW-0812">Transmembrane</keyword>
<evidence type="ECO:0000259" key="17">
    <source>
        <dbReference type="PROSITE" id="PS51465"/>
    </source>
</evidence>
<comment type="caution">
    <text evidence="18">The sequence shown here is derived from an EMBL/GenBank/DDBJ whole genome shotgun (WGS) entry which is preliminary data.</text>
</comment>
<keyword evidence="11" id="KW-0325">Glycoprotein</keyword>
<dbReference type="Proteomes" id="UP001152622">
    <property type="component" value="Chromosome 2"/>
</dbReference>
<evidence type="ECO:0000313" key="18">
    <source>
        <dbReference type="EMBL" id="KAJ8374016.1"/>
    </source>
</evidence>
<name>A0A9Q1G2V4_SYNKA</name>
<gene>
    <name evidence="18" type="ORF">SKAU_G00045960</name>
</gene>
<dbReference type="Pfam" id="PF03137">
    <property type="entry name" value="OATP"/>
    <property type="match status" value="1"/>
</dbReference>
<feature type="region of interest" description="Disordered" evidence="16">
    <location>
        <begin position="72"/>
        <end position="92"/>
    </location>
</feature>
<evidence type="ECO:0000256" key="5">
    <source>
        <dbReference type="ARBA" id="ARBA00022692"/>
    </source>
</evidence>
<feature type="transmembrane region" description="Helical" evidence="15">
    <location>
        <begin position="513"/>
        <end position="533"/>
    </location>
</feature>
<evidence type="ECO:0000256" key="12">
    <source>
        <dbReference type="ARBA" id="ARBA00050960"/>
    </source>
</evidence>
<dbReference type="GO" id="GO:0006869">
    <property type="term" value="P:lipid transport"/>
    <property type="evidence" value="ECO:0007669"/>
    <property type="project" value="UniProtKB-KW"/>
</dbReference>
<evidence type="ECO:0000256" key="1">
    <source>
        <dbReference type="ARBA" id="ARBA00004651"/>
    </source>
</evidence>
<feature type="region of interest" description="Disordered" evidence="16">
    <location>
        <begin position="792"/>
        <end position="820"/>
    </location>
</feature>
<organism evidence="18 19">
    <name type="scientific">Synaphobranchus kaupii</name>
    <name type="common">Kaup's arrowtooth eel</name>
    <dbReference type="NCBI Taxonomy" id="118154"/>
    <lineage>
        <taxon>Eukaryota</taxon>
        <taxon>Metazoa</taxon>
        <taxon>Chordata</taxon>
        <taxon>Craniata</taxon>
        <taxon>Vertebrata</taxon>
        <taxon>Euteleostomi</taxon>
        <taxon>Actinopterygii</taxon>
        <taxon>Neopterygii</taxon>
        <taxon>Teleostei</taxon>
        <taxon>Anguilliformes</taxon>
        <taxon>Synaphobranchidae</taxon>
        <taxon>Synaphobranchus</taxon>
    </lineage>
</organism>
<feature type="transmembrane region" description="Helical" evidence="15">
    <location>
        <begin position="481"/>
        <end position="501"/>
    </location>
</feature>
<evidence type="ECO:0000256" key="14">
    <source>
        <dbReference type="ARBA" id="ARBA00052624"/>
    </source>
</evidence>
<comment type="caution">
    <text evidence="15">Lacks conserved residue(s) required for the propagation of feature annotation.</text>
</comment>
<evidence type="ECO:0000256" key="10">
    <source>
        <dbReference type="ARBA" id="ARBA00023157"/>
    </source>
</evidence>
<feature type="transmembrane region" description="Helical" evidence="15">
    <location>
        <begin position="277"/>
        <end position="298"/>
    </location>
</feature>
<dbReference type="Gene3D" id="3.30.60.30">
    <property type="match status" value="1"/>
</dbReference>
<proteinExistence type="inferred from homology"/>
<comment type="similarity">
    <text evidence="2 15">Belongs to the organo anion transporter (TC 2.A.60) family.</text>
</comment>
<feature type="transmembrane region" description="Helical" evidence="15">
    <location>
        <begin position="136"/>
        <end position="161"/>
    </location>
</feature>
<feature type="compositionally biased region" description="Polar residues" evidence="16">
    <location>
        <begin position="792"/>
        <end position="806"/>
    </location>
</feature>
<evidence type="ECO:0000256" key="13">
    <source>
        <dbReference type="ARBA" id="ARBA00051340"/>
    </source>
</evidence>
<comment type="subcellular location">
    <subcellularLocation>
        <location evidence="1 15">Cell membrane</location>
        <topology evidence="1 15">Multi-pass membrane protein</topology>
    </subcellularLocation>
</comment>
<protein>
    <recommendedName>
        <fullName evidence="15">Solute carrier organic anion transporter family member</fullName>
    </recommendedName>
</protein>
<reference evidence="18" key="1">
    <citation type="journal article" date="2023" name="Science">
        <title>Genome structures resolve the early diversification of teleost fishes.</title>
        <authorList>
            <person name="Parey E."/>
            <person name="Louis A."/>
            <person name="Montfort J."/>
            <person name="Bouchez O."/>
            <person name="Roques C."/>
            <person name="Iampietro C."/>
            <person name="Lluch J."/>
            <person name="Castinel A."/>
            <person name="Donnadieu C."/>
            <person name="Desvignes T."/>
            <person name="Floi Bucao C."/>
            <person name="Jouanno E."/>
            <person name="Wen M."/>
            <person name="Mejri S."/>
            <person name="Dirks R."/>
            <person name="Jansen H."/>
            <person name="Henkel C."/>
            <person name="Chen W.J."/>
            <person name="Zahm M."/>
            <person name="Cabau C."/>
            <person name="Klopp C."/>
            <person name="Thompson A.W."/>
            <person name="Robinson-Rechavi M."/>
            <person name="Braasch I."/>
            <person name="Lecointre G."/>
            <person name="Bobe J."/>
            <person name="Postlethwait J.H."/>
            <person name="Berthelot C."/>
            <person name="Roest Crollius H."/>
            <person name="Guiguen Y."/>
        </authorList>
    </citation>
    <scope>NUCLEOTIDE SEQUENCE</scope>
    <source>
        <strain evidence="18">WJC10195</strain>
    </source>
</reference>
<feature type="transmembrane region" description="Helical" evidence="15">
    <location>
        <begin position="443"/>
        <end position="461"/>
    </location>
</feature>
<keyword evidence="4" id="KW-1003">Cell membrane</keyword>
<keyword evidence="9 15" id="KW-0472">Membrane</keyword>
<keyword evidence="6 15" id="KW-1133">Transmembrane helix</keyword>
<feature type="transmembrane region" description="Helical" evidence="15">
    <location>
        <begin position="362"/>
        <end position="382"/>
    </location>
</feature>
<feature type="compositionally biased region" description="Polar residues" evidence="16">
    <location>
        <begin position="72"/>
        <end position="90"/>
    </location>
</feature>
<dbReference type="Gene3D" id="1.20.1250.20">
    <property type="entry name" value="MFS general substrate transporter like domains"/>
    <property type="match status" value="1"/>
</dbReference>
<feature type="transmembrane region" description="Helical" evidence="15">
    <location>
        <begin position="724"/>
        <end position="748"/>
    </location>
</feature>
<sequence>MRSSNGEHKWTTHTCSSSCKGTAKVVLYKPFGARRKYSTSGFQLKGDSCVVVPALMPRNLVREEANISQWKMEPSTTTRWSPGNGPSSQRGPRPCCSKLKMFLAALSFSYFAKALAGSYMKSTITQLERRFDIPTYLIGVIDGSFEIGNLLVMAFVSYFGAKLHRPKIIAIGCILMSLGTFLCAMPHFLIGRYKFETSVRSSVNSTNNLSPCPASSPDPPPAGDTAYVMPGAACERESSLSMWFYVFLGNVLRGIGETPVQPLGISYIDDFAQEDNAAFYIGCVQTISIIGPVFGYLLGSLCAKLYVDIGFVDMDSIPSLLHLYLHKARFPALIRHALLCVSPLADSVTITPGDARWVGAWWLGYIIAGIVTLFSAIPFWFLPKSLPVPTARLDAHCSPEEAHFIKGSSHVAHKYRPDEAASLLEMAKEFVPSLKSLLGNRVYFTYLCVTVIQFNSLIGMVTYKPKYIEQHYGQSASKANFLMGAINIPAVALGMFLGGVVMKKLKLSIMGAAKLAFGTSLLGYFLSLFFFTMGCENSRVAGITVSYQGVDGISYHERSLFADCNVGCPCSGKDWDPVCGESGITYISPCLAGCQTQRGSGKNTVFEDCRCVAGPGNHSAALGHCQDREGCGRIFPYFLALSVVSSFIISLGGTPGYMLLIRSIQPELKSLALGVHTLTTRTLAGIPAPIYFGAIIDTTCLKWGHKRCGGRGACRIYNTTAYRIAYLGLSLGLRTFSFFLCVPGFLLLQKHIQKEEGAVLINGGSEVEPLKKEEAGSLNRERLTRLLDCEAQTTQTSDCDPQPTRTSDCDPRQGDAAVMP</sequence>
<dbReference type="InterPro" id="IPR002350">
    <property type="entry name" value="Kazal_dom"/>
</dbReference>
<dbReference type="SUPFAM" id="SSF100895">
    <property type="entry name" value="Kazal-type serine protease inhibitors"/>
    <property type="match status" value="1"/>
</dbReference>
<feature type="domain" description="Kazal-like" evidence="17">
    <location>
        <begin position="558"/>
        <end position="613"/>
    </location>
</feature>
<dbReference type="GO" id="GO:0016323">
    <property type="term" value="C:basolateral plasma membrane"/>
    <property type="evidence" value="ECO:0007669"/>
    <property type="project" value="TreeGrafter"/>
</dbReference>
<evidence type="ECO:0000313" key="19">
    <source>
        <dbReference type="Proteomes" id="UP001152622"/>
    </source>
</evidence>
<evidence type="ECO:0000256" key="15">
    <source>
        <dbReference type="RuleBase" id="RU362056"/>
    </source>
</evidence>
<comment type="catalytic activity">
    <reaction evidence="12">
        <text>3,3',5'-triiodo-L-thyronine(out) = 3,3',5'-triiodo-L-thyronine(in)</text>
        <dbReference type="Rhea" id="RHEA:71815"/>
        <dbReference type="ChEBI" id="CHEBI:57261"/>
    </reaction>
</comment>
<evidence type="ECO:0000256" key="16">
    <source>
        <dbReference type="SAM" id="MobiDB-lite"/>
    </source>
</evidence>